<accession>A0A6P6KQH8</accession>
<dbReference type="GO" id="GO:0003723">
    <property type="term" value="F:RNA binding"/>
    <property type="evidence" value="ECO:0007669"/>
    <property type="project" value="UniProtKB-UniRule"/>
</dbReference>
<evidence type="ECO:0000256" key="1">
    <source>
        <dbReference type="ARBA" id="ARBA00004123"/>
    </source>
</evidence>
<feature type="compositionally biased region" description="Basic residues" evidence="9">
    <location>
        <begin position="70"/>
        <end position="86"/>
    </location>
</feature>
<keyword evidence="2 8" id="KW-0507">mRNA processing</keyword>
<feature type="domain" description="RRM" evidence="10">
    <location>
        <begin position="147"/>
        <end position="229"/>
    </location>
</feature>
<dbReference type="GO" id="GO:0008380">
    <property type="term" value="P:RNA splicing"/>
    <property type="evidence" value="ECO:0007669"/>
    <property type="project" value="UniProtKB-KW"/>
</dbReference>
<keyword evidence="6 8" id="KW-0539">Nucleus</keyword>
<evidence type="ECO:0000256" key="4">
    <source>
        <dbReference type="ARBA" id="ARBA00022884"/>
    </source>
</evidence>
<feature type="region of interest" description="Disordered" evidence="9">
    <location>
        <begin position="1"/>
        <end position="86"/>
    </location>
</feature>
<evidence type="ECO:0000256" key="3">
    <source>
        <dbReference type="ARBA" id="ARBA00022737"/>
    </source>
</evidence>
<dbReference type="GO" id="GO:0005634">
    <property type="term" value="C:nucleus"/>
    <property type="evidence" value="ECO:0007669"/>
    <property type="project" value="UniProtKB-SubCell"/>
</dbReference>
<dbReference type="Pfam" id="PF00076">
    <property type="entry name" value="RRM_1"/>
    <property type="match status" value="3"/>
</dbReference>
<evidence type="ECO:0000256" key="5">
    <source>
        <dbReference type="ARBA" id="ARBA00023187"/>
    </source>
</evidence>
<keyword evidence="4 7" id="KW-0694">RNA-binding</keyword>
<dbReference type="AlphaFoldDB" id="A0A6P6KQH8"/>
<dbReference type="FunFam" id="3.30.70.330:FF:000097">
    <property type="entry name" value="U2 snRNP auxiliary factor large subunit"/>
    <property type="match status" value="1"/>
</dbReference>
<dbReference type="SMART" id="SM00361">
    <property type="entry name" value="RRM_1"/>
    <property type="match status" value="1"/>
</dbReference>
<dbReference type="CDD" id="cd12232">
    <property type="entry name" value="RRM3_U2AF65"/>
    <property type="match status" value="1"/>
</dbReference>
<feature type="compositionally biased region" description="Basic and acidic residues" evidence="9">
    <location>
        <begin position="60"/>
        <end position="69"/>
    </location>
</feature>
<dbReference type="Proteomes" id="UP000515129">
    <property type="component" value="Chromosome 3"/>
</dbReference>
<feature type="domain" description="RRM" evidence="10">
    <location>
        <begin position="358"/>
        <end position="458"/>
    </location>
</feature>
<feature type="domain" description="RRM" evidence="10">
    <location>
        <begin position="257"/>
        <end position="335"/>
    </location>
</feature>
<feature type="compositionally biased region" description="Basic residues" evidence="9">
    <location>
        <begin position="21"/>
        <end position="40"/>
    </location>
</feature>
<dbReference type="KEGG" id="caua:113053011"/>
<dbReference type="InterPro" id="IPR003954">
    <property type="entry name" value="RRM_euk-type"/>
</dbReference>
<dbReference type="GeneID" id="113053011"/>
<dbReference type="CDD" id="cd12231">
    <property type="entry name" value="RRM2_U2AF65"/>
    <property type="match status" value="1"/>
</dbReference>
<dbReference type="NCBIfam" id="TIGR01642">
    <property type="entry name" value="U2AF_lg"/>
    <property type="match status" value="1"/>
</dbReference>
<protein>
    <recommendedName>
        <fullName evidence="8">Splicing factor U2AF subunit</fullName>
    </recommendedName>
    <alternativeName>
        <fullName evidence="8">U2 snRNP auxiliary factor large subunit</fullName>
    </alternativeName>
</protein>
<name>A0A6P6KQH8_CARAU</name>
<dbReference type="GO" id="GO:0006397">
    <property type="term" value="P:mRNA processing"/>
    <property type="evidence" value="ECO:0007669"/>
    <property type="project" value="UniProtKB-KW"/>
</dbReference>
<dbReference type="FunFam" id="3.30.70.330:FF:000074">
    <property type="entry name" value="U2 snRNP auxiliary factor large subunit"/>
    <property type="match status" value="1"/>
</dbReference>
<dbReference type="InterPro" id="IPR006529">
    <property type="entry name" value="U2AF_lg"/>
</dbReference>
<dbReference type="SUPFAM" id="SSF54928">
    <property type="entry name" value="RNA-binding domain, RBD"/>
    <property type="match status" value="2"/>
</dbReference>
<evidence type="ECO:0000313" key="12">
    <source>
        <dbReference type="RefSeq" id="XP_026073392.1"/>
    </source>
</evidence>
<dbReference type="InterPro" id="IPR000504">
    <property type="entry name" value="RRM_dom"/>
</dbReference>
<reference evidence="12" key="1">
    <citation type="submission" date="2025-08" db="UniProtKB">
        <authorList>
            <consortium name="RefSeq"/>
        </authorList>
    </citation>
    <scope>IDENTIFICATION</scope>
    <source>
        <strain evidence="12">Wakin</strain>
        <tissue evidence="12">Muscle</tissue>
    </source>
</reference>
<proteinExistence type="inferred from homology"/>
<dbReference type="PROSITE" id="PS50102">
    <property type="entry name" value="RRM"/>
    <property type="match status" value="3"/>
</dbReference>
<evidence type="ECO:0000256" key="2">
    <source>
        <dbReference type="ARBA" id="ARBA00022664"/>
    </source>
</evidence>
<comment type="subcellular location">
    <subcellularLocation>
        <location evidence="1 8">Nucleus</location>
    </subcellularLocation>
</comment>
<evidence type="ECO:0000259" key="10">
    <source>
        <dbReference type="PROSITE" id="PS50102"/>
    </source>
</evidence>
<feature type="compositionally biased region" description="Basic residues" evidence="9">
    <location>
        <begin position="48"/>
        <end position="59"/>
    </location>
</feature>
<evidence type="ECO:0000256" key="9">
    <source>
        <dbReference type="SAM" id="MobiDB-lite"/>
    </source>
</evidence>
<comment type="function">
    <text evidence="8">Necessary for the splicing of pre-mRNA.</text>
</comment>
<organism evidence="11 12">
    <name type="scientific">Carassius auratus</name>
    <name type="common">Goldfish</name>
    <dbReference type="NCBI Taxonomy" id="7957"/>
    <lineage>
        <taxon>Eukaryota</taxon>
        <taxon>Metazoa</taxon>
        <taxon>Chordata</taxon>
        <taxon>Craniata</taxon>
        <taxon>Vertebrata</taxon>
        <taxon>Euteleostomi</taxon>
        <taxon>Actinopterygii</taxon>
        <taxon>Neopterygii</taxon>
        <taxon>Teleostei</taxon>
        <taxon>Ostariophysi</taxon>
        <taxon>Cypriniformes</taxon>
        <taxon>Cyprinidae</taxon>
        <taxon>Cyprininae</taxon>
        <taxon>Carassius</taxon>
    </lineage>
</organism>
<keyword evidence="3" id="KW-0677">Repeat</keyword>
<dbReference type="Gene3D" id="3.30.70.330">
    <property type="match status" value="3"/>
</dbReference>
<feature type="compositionally biased region" description="Basic and acidic residues" evidence="9">
    <location>
        <begin position="7"/>
        <end position="20"/>
    </location>
</feature>
<keyword evidence="11" id="KW-1185">Reference proteome</keyword>
<evidence type="ECO:0000313" key="11">
    <source>
        <dbReference type="Proteomes" id="UP000515129"/>
    </source>
</evidence>
<evidence type="ECO:0000256" key="8">
    <source>
        <dbReference type="RuleBase" id="RU364135"/>
    </source>
</evidence>
<keyword evidence="5 8" id="KW-0508">mRNA splicing</keyword>
<dbReference type="RefSeq" id="XP_026073392.1">
    <property type="nucleotide sequence ID" value="XM_026217607.1"/>
</dbReference>
<dbReference type="CDD" id="cd12230">
    <property type="entry name" value="RRM1_U2AF65"/>
    <property type="match status" value="1"/>
</dbReference>
<sequence>MSDFEEFEKQLNENRQERERERHKRRSHSSSAGHSKKQRSWSKDRSSRSRGKCSRSRERKSRDHRSSSRDHKKHSYSPRRTRKKKMCKYWDVPPPGFEHITPMQYKAMQAAGQIPSIALLAASTNVGLAVAPTQVPIVGSQMTRQARRLYVGNIPFGVTEESMAEFFNTQMRLAGLSQAPSSPVLAVQINQDKNFAFLEFRSVDETTQAMAFDGIIFQGQSLKIRRPHDYRPLPGISEQPAFHVPGVVSTVVPDSPHKLFIGGLPNYLSDDQVKELLTSFGPLKAFNLVKDSATSLSKGYAFCEYVDISVTDQAVAGLHGMQLGDKKLIVQRASVGAKNTNPAAVVETTVMLQVPGLQRVQNSGLPTEVLCLLNMVMPEELLDDEDYEEILEDIREECCKYGTVRSIEIPRPVDGVEVPGCGKIFVEYVSAAECQKAMQALTGRKFANRVVVTKYYDPDMYHRHEF</sequence>
<evidence type="ECO:0000256" key="6">
    <source>
        <dbReference type="ARBA" id="ARBA00023242"/>
    </source>
</evidence>
<dbReference type="InterPro" id="IPR035979">
    <property type="entry name" value="RBD_domain_sf"/>
</dbReference>
<dbReference type="SMART" id="SM00360">
    <property type="entry name" value="RRM"/>
    <property type="match status" value="3"/>
</dbReference>
<evidence type="ECO:0000256" key="7">
    <source>
        <dbReference type="PROSITE-ProRule" id="PRU00176"/>
    </source>
</evidence>
<comment type="similarity">
    <text evidence="8">Belongs to the splicing factor SR family.</text>
</comment>
<dbReference type="InterPro" id="IPR012677">
    <property type="entry name" value="Nucleotide-bd_a/b_plait_sf"/>
</dbReference>
<gene>
    <name evidence="12" type="primary">LOC113053011</name>
</gene>
<dbReference type="PANTHER" id="PTHR23139">
    <property type="entry name" value="RNA-BINDING PROTEIN"/>
    <property type="match status" value="1"/>
</dbReference>
<dbReference type="OrthoDB" id="10266058at2759"/>